<name>A0A1Y5F6Q8_9BACT</name>
<protein>
    <recommendedName>
        <fullName evidence="3">Lipoprotein</fullName>
    </recommendedName>
</protein>
<reference evidence="2" key="1">
    <citation type="journal article" date="2017" name="Proc. Natl. Acad. Sci. U.S.A.">
        <title>Simulation of Deepwater Horizon oil plume reveals substrate specialization within a complex community of hydrocarbon-degraders.</title>
        <authorList>
            <person name="Hu P."/>
            <person name="Dubinsky E.A."/>
            <person name="Probst A.J."/>
            <person name="Wang J."/>
            <person name="Sieber C.M.K."/>
            <person name="Tom L.M."/>
            <person name="Gardinali P."/>
            <person name="Banfield J.F."/>
            <person name="Atlas R.M."/>
            <person name="Andersen G.L."/>
        </authorList>
    </citation>
    <scope>NUCLEOTIDE SEQUENCE [LARGE SCALE GENOMIC DNA]</scope>
</reference>
<evidence type="ECO:0000313" key="1">
    <source>
        <dbReference type="EMBL" id="OUR96425.1"/>
    </source>
</evidence>
<gene>
    <name evidence="1" type="ORF">A9Q84_08720</name>
</gene>
<dbReference type="Proteomes" id="UP000196531">
    <property type="component" value="Unassembled WGS sequence"/>
</dbReference>
<comment type="caution">
    <text evidence="1">The sequence shown here is derived from an EMBL/GenBank/DDBJ whole genome shotgun (WGS) entry which is preliminary data.</text>
</comment>
<dbReference type="PROSITE" id="PS51257">
    <property type="entry name" value="PROKAR_LIPOPROTEIN"/>
    <property type="match status" value="1"/>
</dbReference>
<dbReference type="AlphaFoldDB" id="A0A1Y5F6Q8"/>
<accession>A0A1Y5F6Q8</accession>
<organism evidence="1 2">
    <name type="scientific">Halobacteriovorax marinus</name>
    <dbReference type="NCBI Taxonomy" id="97084"/>
    <lineage>
        <taxon>Bacteria</taxon>
        <taxon>Pseudomonadati</taxon>
        <taxon>Bdellovibrionota</taxon>
        <taxon>Bacteriovoracia</taxon>
        <taxon>Bacteriovoracales</taxon>
        <taxon>Halobacteriovoraceae</taxon>
        <taxon>Halobacteriovorax</taxon>
    </lineage>
</organism>
<dbReference type="SUPFAM" id="SSF55486">
    <property type="entry name" value="Metalloproteases ('zincins'), catalytic domain"/>
    <property type="match status" value="1"/>
</dbReference>
<evidence type="ECO:0000313" key="2">
    <source>
        <dbReference type="Proteomes" id="UP000196531"/>
    </source>
</evidence>
<evidence type="ECO:0008006" key="3">
    <source>
        <dbReference type="Google" id="ProtNLM"/>
    </source>
</evidence>
<proteinExistence type="predicted"/>
<dbReference type="EMBL" id="MAAO01000006">
    <property type="protein sequence ID" value="OUR96425.1"/>
    <property type="molecule type" value="Genomic_DNA"/>
</dbReference>
<sequence>MSKVLSNLRVLVTLFFVVSCGVGKNSSLNHEAQLSYFKASEATGTCGGEKAISLDKSASELIETIKNQSTLQGLQYLIQTNSMLERHGNFLTPIILGSHEIESSIDELRSLYEREAERSFVGTNWLTLLEKADFLDMSIKRWTFHQCHLTNLVDSDSQELSDYLEIESLYCTEGCVESDFRRAKLNDKELRKKFISMCSLVERRNSCAVKFDIATLNKLKTPYIQEKLSHVKNYFEKAIYGIKNPAFDFSCKKNTSSQYELTIPIKAGPGKFELENAIRKFWESDKLVVKFSDSEQGVRLQYSSEVVSRVESTNPHIILLNGKLSGDFRVKTIAHEFGHVLGFRDCYIEYYDTSKEEIIYYELERSQGNLMCSLSYGTNIPKKYSEILIQRFCN</sequence>